<dbReference type="Proteomes" id="UP000199365">
    <property type="component" value="Unassembled WGS sequence"/>
</dbReference>
<feature type="domain" description="IclR-ED" evidence="6">
    <location>
        <begin position="87"/>
        <end position="270"/>
    </location>
</feature>
<keyword evidence="1" id="KW-0805">Transcription regulation</keyword>
<dbReference type="GO" id="GO:0003700">
    <property type="term" value="F:DNA-binding transcription factor activity"/>
    <property type="evidence" value="ECO:0007669"/>
    <property type="project" value="TreeGrafter"/>
</dbReference>
<evidence type="ECO:0000256" key="3">
    <source>
        <dbReference type="ARBA" id="ARBA00023163"/>
    </source>
</evidence>
<evidence type="ECO:0000256" key="1">
    <source>
        <dbReference type="ARBA" id="ARBA00023015"/>
    </source>
</evidence>
<dbReference type="EMBL" id="FNKX01000004">
    <property type="protein sequence ID" value="SDR61652.1"/>
    <property type="molecule type" value="Genomic_DNA"/>
</dbReference>
<accession>A0A1H1KHV1</accession>
<dbReference type="STRING" id="157910.SAMN05445850_7882"/>
<dbReference type="InterPro" id="IPR036388">
    <property type="entry name" value="WH-like_DNA-bd_sf"/>
</dbReference>
<dbReference type="SUPFAM" id="SSF46785">
    <property type="entry name" value="Winged helix' DNA-binding domain"/>
    <property type="match status" value="1"/>
</dbReference>
<dbReference type="AlphaFoldDB" id="A0A1H1KHV1"/>
<dbReference type="InterPro" id="IPR036390">
    <property type="entry name" value="WH_DNA-bd_sf"/>
</dbReference>
<dbReference type="Gene3D" id="3.30.450.40">
    <property type="match status" value="1"/>
</dbReference>
<dbReference type="Gene3D" id="1.10.10.10">
    <property type="entry name" value="Winged helix-like DNA-binding domain superfamily/Winged helix DNA-binding domain"/>
    <property type="match status" value="1"/>
</dbReference>
<dbReference type="Pfam" id="PF01614">
    <property type="entry name" value="IclR_C"/>
    <property type="match status" value="1"/>
</dbReference>
<dbReference type="InterPro" id="IPR050707">
    <property type="entry name" value="HTH_MetabolicPath_Reg"/>
</dbReference>
<dbReference type="RefSeq" id="WP_090812357.1">
    <property type="nucleotide sequence ID" value="NZ_FNKX01000004.1"/>
</dbReference>
<dbReference type="PANTHER" id="PTHR30136">
    <property type="entry name" value="HELIX-TURN-HELIX TRANSCRIPTIONAL REGULATOR, ICLR FAMILY"/>
    <property type="match status" value="1"/>
</dbReference>
<reference evidence="8" key="1">
    <citation type="submission" date="2016-10" db="EMBL/GenBank/DDBJ databases">
        <authorList>
            <person name="Varghese N."/>
            <person name="Submissions S."/>
        </authorList>
    </citation>
    <scope>NUCLEOTIDE SEQUENCE [LARGE SCALE GENOMIC DNA]</scope>
    <source>
        <strain evidence="8">DUS833</strain>
    </source>
</reference>
<keyword evidence="3" id="KW-0804">Transcription</keyword>
<evidence type="ECO:0000256" key="4">
    <source>
        <dbReference type="SAM" id="MobiDB-lite"/>
    </source>
</evidence>
<dbReference type="SUPFAM" id="SSF55781">
    <property type="entry name" value="GAF domain-like"/>
    <property type="match status" value="1"/>
</dbReference>
<feature type="region of interest" description="Disordered" evidence="4">
    <location>
        <begin position="1"/>
        <end position="20"/>
    </location>
</feature>
<dbReference type="InterPro" id="IPR029016">
    <property type="entry name" value="GAF-like_dom_sf"/>
</dbReference>
<evidence type="ECO:0000256" key="2">
    <source>
        <dbReference type="ARBA" id="ARBA00023125"/>
    </source>
</evidence>
<keyword evidence="2" id="KW-0238">DNA-binding</keyword>
<evidence type="ECO:0000259" key="5">
    <source>
        <dbReference type="PROSITE" id="PS51077"/>
    </source>
</evidence>
<dbReference type="PROSITE" id="PS51078">
    <property type="entry name" value="ICLR_ED"/>
    <property type="match status" value="1"/>
</dbReference>
<proteinExistence type="predicted"/>
<evidence type="ECO:0000313" key="8">
    <source>
        <dbReference type="Proteomes" id="UP000199365"/>
    </source>
</evidence>
<dbReference type="GO" id="GO:0045892">
    <property type="term" value="P:negative regulation of DNA-templated transcription"/>
    <property type="evidence" value="ECO:0007669"/>
    <property type="project" value="TreeGrafter"/>
</dbReference>
<evidence type="ECO:0000259" key="6">
    <source>
        <dbReference type="PROSITE" id="PS51078"/>
    </source>
</evidence>
<dbReference type="InterPro" id="IPR014757">
    <property type="entry name" value="Tscrpt_reg_IclR_C"/>
</dbReference>
<evidence type="ECO:0000313" key="7">
    <source>
        <dbReference type="EMBL" id="SDR61652.1"/>
    </source>
</evidence>
<dbReference type="InterPro" id="IPR005471">
    <property type="entry name" value="Tscrpt_reg_IclR_N"/>
</dbReference>
<feature type="compositionally biased region" description="Basic and acidic residues" evidence="4">
    <location>
        <begin position="7"/>
        <end position="20"/>
    </location>
</feature>
<keyword evidence="8" id="KW-1185">Reference proteome</keyword>
<gene>
    <name evidence="7" type="ORF">SAMN05445850_7882</name>
</gene>
<dbReference type="GO" id="GO:0003677">
    <property type="term" value="F:DNA binding"/>
    <property type="evidence" value="ECO:0007669"/>
    <property type="project" value="UniProtKB-KW"/>
</dbReference>
<feature type="domain" description="HTH iclR-type" evidence="5">
    <location>
        <begin position="24"/>
        <end position="86"/>
    </location>
</feature>
<dbReference type="PANTHER" id="PTHR30136:SF35">
    <property type="entry name" value="HTH-TYPE TRANSCRIPTIONAL REGULATOR RV1719"/>
    <property type="match status" value="1"/>
</dbReference>
<name>A0A1H1KHV1_9BURK</name>
<dbReference type="SMART" id="SM00346">
    <property type="entry name" value="HTH_ICLR"/>
    <property type="match status" value="1"/>
</dbReference>
<dbReference type="Pfam" id="PF09339">
    <property type="entry name" value="HTH_IclR"/>
    <property type="match status" value="1"/>
</dbReference>
<organism evidence="7 8">
    <name type="scientific">Paraburkholderia tuberum</name>
    <dbReference type="NCBI Taxonomy" id="157910"/>
    <lineage>
        <taxon>Bacteria</taxon>
        <taxon>Pseudomonadati</taxon>
        <taxon>Pseudomonadota</taxon>
        <taxon>Betaproteobacteria</taxon>
        <taxon>Burkholderiales</taxon>
        <taxon>Burkholderiaceae</taxon>
        <taxon>Paraburkholderia</taxon>
    </lineage>
</organism>
<dbReference type="PROSITE" id="PS51077">
    <property type="entry name" value="HTH_ICLR"/>
    <property type="match status" value="1"/>
</dbReference>
<sequence>MVNQSGKAEKDSESASLKTERDTVKSAKRVLQILEFFAHNRRSASVGEIVDELDFPQSSTSVLLKSLTKLGYLDYDRQRHVYLPTMRVAFLGEWIHDQLFSDNSLSRITEQLHEKTGATVLIGMQNDIYVHYIHLIQEPQPTVPLYIKPGSLRPLHKAALGKVLLSQKTDVDALAIVRRINGEEPDPDQRVNTTALLAELDQIRRQGYAYTESTVRAGNGVVAMELPTPSSQPPMAIGLGASIEVLKANKNEFIDLLDETVRPFRARLSWKGPPKKGA</sequence>
<protein>
    <submittedName>
        <fullName evidence="7">Transcriptional regulator, IclR family</fullName>
    </submittedName>
</protein>